<protein>
    <submittedName>
        <fullName evidence="1">Winged helix-turn-helix domain-containing protein</fullName>
    </submittedName>
</protein>
<dbReference type="KEGG" id="asim:FE240_08515"/>
<evidence type="ECO:0000313" key="2">
    <source>
        <dbReference type="Proteomes" id="UP000594034"/>
    </source>
</evidence>
<dbReference type="RefSeq" id="WP_193004159.1">
    <property type="nucleotide sequence ID" value="NZ_CP040449.1"/>
</dbReference>
<dbReference type="PANTHER" id="PTHR30528:SF0">
    <property type="entry name" value="CYTOPLASMIC PROTEIN"/>
    <property type="match status" value="1"/>
</dbReference>
<dbReference type="InterPro" id="IPR009351">
    <property type="entry name" value="AlkZ-like"/>
</dbReference>
<dbReference type="AlphaFoldDB" id="A0A5J6WVB4"/>
<dbReference type="PANTHER" id="PTHR30528">
    <property type="entry name" value="CYTOPLASMIC PROTEIN"/>
    <property type="match status" value="1"/>
</dbReference>
<dbReference type="EMBL" id="CP040449">
    <property type="protein sequence ID" value="QFI54730.1"/>
    <property type="molecule type" value="Genomic_DNA"/>
</dbReference>
<evidence type="ECO:0000313" key="1">
    <source>
        <dbReference type="EMBL" id="QFI54730.1"/>
    </source>
</evidence>
<name>A0A5J6WVB4_9GAMM</name>
<dbReference type="Proteomes" id="UP000594034">
    <property type="component" value="Chromosome"/>
</dbReference>
<accession>A0A5J6WVB4</accession>
<keyword evidence="2" id="KW-1185">Reference proteome</keyword>
<dbReference type="Pfam" id="PF06224">
    <property type="entry name" value="AlkZ-like"/>
    <property type="match status" value="1"/>
</dbReference>
<gene>
    <name evidence="1" type="ORF">FE240_08515</name>
</gene>
<organism evidence="1 2">
    <name type="scientific">Aeromonas simiae</name>
    <dbReference type="NCBI Taxonomy" id="218936"/>
    <lineage>
        <taxon>Bacteria</taxon>
        <taxon>Pseudomonadati</taxon>
        <taxon>Pseudomonadota</taxon>
        <taxon>Gammaproteobacteria</taxon>
        <taxon>Aeromonadales</taxon>
        <taxon>Aeromonadaceae</taxon>
        <taxon>Aeromonas</taxon>
    </lineage>
</organism>
<proteinExistence type="predicted"/>
<sequence>MDNPFSSLEWRRINLSRQGLLAPPASLAEAVARLGYVQIDAIHVVERAHHHVLHSRLPGYHGAMLDEALERGELFEYWSHAAALLPMQDYRFSLPRKLALREGQRHWFERDAAVMGEVLARISAEGPLKASDFQHPGHKGGWWEWKPAKRALEQLFMEGALMVRRRERFQKVFDLTERVLPAGVDTRPPSDEEFALHLVRRFIKAHGYGTLKQMGYLRRNVQPHLKAALAALHGSGELACFSAHGQTHWFDAALQVPPPLPDRVWLLNPFDNLLIQRERLRHWFDFDYQLEVYLPEEKRRFGYYTLAVLWQEQFIGRLDVKADRARHRLHLRRLTLEPAAYDAAGGLRPFLPALEAALADYARFNGCTRWKLEACSDRTLRSHYRKQQWLAD</sequence>
<reference evidence="1 2" key="1">
    <citation type="submission" date="2019-05" db="EMBL/GenBank/DDBJ databases">
        <title>OXA-830, a novel chromosomally encoded expanded-spectrum class D beta-lactamase in Aeromonas simiae.</title>
        <authorList>
            <person name="Zhou W."/>
            <person name="Chen Q."/>
        </authorList>
    </citation>
    <scope>NUCLEOTIDE SEQUENCE [LARGE SCALE GENOMIC DNA]</scope>
    <source>
        <strain evidence="1 2">A6</strain>
    </source>
</reference>